<reference evidence="5" key="1">
    <citation type="submission" date="2025-08" db="UniProtKB">
        <authorList>
            <consortium name="RefSeq"/>
        </authorList>
    </citation>
    <scope>IDENTIFICATION</scope>
    <source>
        <strain evidence="5">15112-1751.03</strain>
        <tissue evidence="5">Whole Adult</tissue>
    </source>
</reference>
<gene>
    <name evidence="5" type="primary">LOC117566578</name>
</gene>
<dbReference type="InterPro" id="IPR052295">
    <property type="entry name" value="Odorant-binding_protein"/>
</dbReference>
<protein>
    <submittedName>
        <fullName evidence="5">Uncharacterized protein LOC117566578</fullName>
    </submittedName>
</protein>
<dbReference type="GO" id="GO:0005576">
    <property type="term" value="C:extracellular region"/>
    <property type="evidence" value="ECO:0007669"/>
    <property type="project" value="UniProtKB-SubCell"/>
</dbReference>
<proteinExistence type="inferred from homology"/>
<dbReference type="Proteomes" id="UP000515160">
    <property type="component" value="Chromosome 3"/>
</dbReference>
<keyword evidence="3" id="KW-0964">Secreted</keyword>
<name>A0A6P8WUC1_DROAB</name>
<dbReference type="GeneID" id="117566578"/>
<dbReference type="RefSeq" id="XP_034102010.1">
    <property type="nucleotide sequence ID" value="XM_034246119.2"/>
</dbReference>
<comment type="similarity">
    <text evidence="2">Belongs to the PBP/GOBP family.</text>
</comment>
<evidence type="ECO:0000256" key="3">
    <source>
        <dbReference type="ARBA" id="ARBA00022525"/>
    </source>
</evidence>
<evidence type="ECO:0000256" key="2">
    <source>
        <dbReference type="ARBA" id="ARBA00008098"/>
    </source>
</evidence>
<comment type="subcellular location">
    <subcellularLocation>
        <location evidence="1">Secreted</location>
    </subcellularLocation>
</comment>
<evidence type="ECO:0000313" key="4">
    <source>
        <dbReference type="Proteomes" id="UP000515160"/>
    </source>
</evidence>
<evidence type="ECO:0000313" key="5">
    <source>
        <dbReference type="RefSeq" id="XP_034102010.1"/>
    </source>
</evidence>
<dbReference type="Gene3D" id="1.10.238.270">
    <property type="match status" value="1"/>
</dbReference>
<dbReference type="AlphaFoldDB" id="A0A6P8WUC1"/>
<dbReference type="PANTHER" id="PTHR21066:SF15">
    <property type="entry name" value="GH25962P-RELATED"/>
    <property type="match status" value="1"/>
</dbReference>
<sequence>MSALAGPTKKACPEKLDIPSTQSCCKLPKIDFKPYEKQCGDLGVNGLHVWPCGFQCIYKTAGALNGTTLVMENVDAMMATLLKDEEKLKEAFALGFRACTSKEQEIVQTLKRRRFPDNAKCSPLAMLYGVCAYKYVFNNCPTENWTNSSTCNRILACERAKDNMQ</sequence>
<dbReference type="PANTHER" id="PTHR21066">
    <property type="entry name" value="ODORANT-BINDING PROTEIN 59A-RELATED"/>
    <property type="match status" value="1"/>
</dbReference>
<keyword evidence="4" id="KW-1185">Reference proteome</keyword>
<accession>A0A6P8WUC1</accession>
<organism evidence="4 5">
    <name type="scientific">Drosophila albomicans</name>
    <name type="common">Fruit fly</name>
    <dbReference type="NCBI Taxonomy" id="7291"/>
    <lineage>
        <taxon>Eukaryota</taxon>
        <taxon>Metazoa</taxon>
        <taxon>Ecdysozoa</taxon>
        <taxon>Arthropoda</taxon>
        <taxon>Hexapoda</taxon>
        <taxon>Insecta</taxon>
        <taxon>Pterygota</taxon>
        <taxon>Neoptera</taxon>
        <taxon>Endopterygota</taxon>
        <taxon>Diptera</taxon>
        <taxon>Brachycera</taxon>
        <taxon>Muscomorpha</taxon>
        <taxon>Ephydroidea</taxon>
        <taxon>Drosophilidae</taxon>
        <taxon>Drosophila</taxon>
    </lineage>
</organism>
<dbReference type="OrthoDB" id="7730192at2759"/>
<evidence type="ECO:0000256" key="1">
    <source>
        <dbReference type="ARBA" id="ARBA00004613"/>
    </source>
</evidence>